<name>A0A8S0TH22_OLEEU</name>
<protein>
    <submittedName>
        <fullName evidence="2">Sialic acid synthase</fullName>
    </submittedName>
</protein>
<accession>A0A8S0TH22</accession>
<evidence type="ECO:0000259" key="1">
    <source>
        <dbReference type="Pfam" id="PF03102"/>
    </source>
</evidence>
<dbReference type="Pfam" id="PF03102">
    <property type="entry name" value="NeuB"/>
    <property type="match status" value="1"/>
</dbReference>
<feature type="domain" description="PseI/NeuA/B-like" evidence="1">
    <location>
        <begin position="1"/>
        <end position="44"/>
    </location>
</feature>
<dbReference type="InterPro" id="IPR013132">
    <property type="entry name" value="PseI/NeuA/B-like_N"/>
</dbReference>
<gene>
    <name evidence="2" type="ORF">OLEA9_A095577</name>
</gene>
<dbReference type="SUPFAM" id="SSF51569">
    <property type="entry name" value="Aldolase"/>
    <property type="match status" value="1"/>
</dbReference>
<dbReference type="PANTHER" id="PTHR42966:SF1">
    <property type="entry name" value="SIALIC ACID SYNTHASE"/>
    <property type="match status" value="1"/>
</dbReference>
<dbReference type="Proteomes" id="UP000594638">
    <property type="component" value="Unassembled WGS sequence"/>
</dbReference>
<organism evidence="2 3">
    <name type="scientific">Olea europaea subsp. europaea</name>
    <dbReference type="NCBI Taxonomy" id="158383"/>
    <lineage>
        <taxon>Eukaryota</taxon>
        <taxon>Viridiplantae</taxon>
        <taxon>Streptophyta</taxon>
        <taxon>Embryophyta</taxon>
        <taxon>Tracheophyta</taxon>
        <taxon>Spermatophyta</taxon>
        <taxon>Magnoliopsida</taxon>
        <taxon>eudicotyledons</taxon>
        <taxon>Gunneridae</taxon>
        <taxon>Pentapetalae</taxon>
        <taxon>asterids</taxon>
        <taxon>lamiids</taxon>
        <taxon>Lamiales</taxon>
        <taxon>Oleaceae</taxon>
        <taxon>Oleeae</taxon>
        <taxon>Olea</taxon>
    </lineage>
</organism>
<dbReference type="Gramene" id="OE9A095577T1">
    <property type="protein sequence ID" value="OE9A095577C1"/>
    <property type="gene ID" value="OE9A095577"/>
</dbReference>
<dbReference type="InterPro" id="IPR051690">
    <property type="entry name" value="PseI-like"/>
</dbReference>
<dbReference type="SUPFAM" id="SSF51269">
    <property type="entry name" value="AFP III-like domain"/>
    <property type="match status" value="1"/>
</dbReference>
<evidence type="ECO:0000313" key="3">
    <source>
        <dbReference type="Proteomes" id="UP000594638"/>
    </source>
</evidence>
<dbReference type="InterPro" id="IPR013785">
    <property type="entry name" value="Aldolase_TIM"/>
</dbReference>
<comment type="caution">
    <text evidence="2">The sequence shown here is derived from an EMBL/GenBank/DDBJ whole genome shotgun (WGS) entry which is preliminary data.</text>
</comment>
<evidence type="ECO:0000313" key="2">
    <source>
        <dbReference type="EMBL" id="CAA3004928.1"/>
    </source>
</evidence>
<dbReference type="InterPro" id="IPR036732">
    <property type="entry name" value="AFP_Neu5c_C_sf"/>
</dbReference>
<keyword evidence="3" id="KW-1185">Reference proteome</keyword>
<dbReference type="GO" id="GO:0047444">
    <property type="term" value="F:N-acylneuraminate-9-phosphate synthase activity"/>
    <property type="evidence" value="ECO:0007669"/>
    <property type="project" value="TreeGrafter"/>
</dbReference>
<feature type="non-terminal residue" evidence="2">
    <location>
        <position position="92"/>
    </location>
</feature>
<dbReference type="Gene3D" id="3.90.1210.10">
    <property type="entry name" value="Antifreeze-like/N-acetylneuraminic acid synthase C-terminal domain"/>
    <property type="match status" value="1"/>
</dbReference>
<dbReference type="EMBL" id="CACTIH010006886">
    <property type="protein sequence ID" value="CAA3004928.1"/>
    <property type="molecule type" value="Genomic_DNA"/>
</dbReference>
<dbReference type="OrthoDB" id="8926740at2759"/>
<sequence>IIEKHFTLDKHMKGNDHACSLTPLELEALVKGIRDIEQSLGSPSKHMHKSEHACYEKLGKTIVAQRFLPQGTIIEEQHLAIKVAEPKGICGA</sequence>
<dbReference type="Gene3D" id="3.20.20.70">
    <property type="entry name" value="Aldolase class I"/>
    <property type="match status" value="1"/>
</dbReference>
<proteinExistence type="predicted"/>
<feature type="non-terminal residue" evidence="2">
    <location>
        <position position="1"/>
    </location>
</feature>
<reference evidence="2 3" key="1">
    <citation type="submission" date="2019-12" db="EMBL/GenBank/DDBJ databases">
        <authorList>
            <person name="Alioto T."/>
            <person name="Alioto T."/>
            <person name="Gomez Garrido J."/>
        </authorList>
    </citation>
    <scope>NUCLEOTIDE SEQUENCE [LARGE SCALE GENOMIC DNA]</scope>
</reference>
<dbReference type="GO" id="GO:0016051">
    <property type="term" value="P:carbohydrate biosynthetic process"/>
    <property type="evidence" value="ECO:0007669"/>
    <property type="project" value="InterPro"/>
</dbReference>
<dbReference type="AlphaFoldDB" id="A0A8S0TH22"/>
<dbReference type="PANTHER" id="PTHR42966">
    <property type="entry name" value="N-ACETYLNEURAMINATE SYNTHASE"/>
    <property type="match status" value="1"/>
</dbReference>